<keyword evidence="3" id="KW-1185">Reference proteome</keyword>
<organism evidence="2 3">
    <name type="scientific">Fusarium sarcochroum</name>
    <dbReference type="NCBI Taxonomy" id="1208366"/>
    <lineage>
        <taxon>Eukaryota</taxon>
        <taxon>Fungi</taxon>
        <taxon>Dikarya</taxon>
        <taxon>Ascomycota</taxon>
        <taxon>Pezizomycotina</taxon>
        <taxon>Sordariomycetes</taxon>
        <taxon>Hypocreomycetidae</taxon>
        <taxon>Hypocreales</taxon>
        <taxon>Nectriaceae</taxon>
        <taxon>Fusarium</taxon>
        <taxon>Fusarium lateritium species complex</taxon>
    </lineage>
</organism>
<sequence>MQFADATFLPVRFSFGTIQCDGQRINNFTVPRGVPNGEAEVIWQCAGLAPICSRAVISGGDADTSVPALNTGLVGCVSEILRTDTTTATVTRSTGTVVETFPTVVTMSTTSYVSSTGSTAPTVVSETTLSETIQSSWTDTLRQTGGDVESGESTDTTDPATPFARQTTPTTTTSDVTTINSLTSGVTTIPTTTASRDDTRFGSPDPETTDGKGVFLSHAPRTTVPLATILTLSLMSTFTVTKTVDAECTCT</sequence>
<dbReference type="AlphaFoldDB" id="A0A8H4TFP8"/>
<feature type="region of interest" description="Disordered" evidence="1">
    <location>
        <begin position="142"/>
        <end position="174"/>
    </location>
</feature>
<accession>A0A8H4TFP8</accession>
<feature type="compositionally biased region" description="Low complexity" evidence="1">
    <location>
        <begin position="161"/>
        <end position="174"/>
    </location>
</feature>
<protein>
    <submittedName>
        <fullName evidence="2">Uncharacterized protein</fullName>
    </submittedName>
</protein>
<proteinExistence type="predicted"/>
<dbReference type="EMBL" id="JABEXW010000734">
    <property type="protein sequence ID" value="KAF4957160.1"/>
    <property type="molecule type" value="Genomic_DNA"/>
</dbReference>
<gene>
    <name evidence="2" type="ORF">FSARC_11369</name>
</gene>
<name>A0A8H4TFP8_9HYPO</name>
<reference evidence="2" key="1">
    <citation type="journal article" date="2020" name="BMC Genomics">
        <title>Correction to: Identification and distribution of gene clusters required for synthesis of sphingolipid metabolism inhibitors in diverse species of the filamentous fungus Fusarium.</title>
        <authorList>
            <person name="Kim H.S."/>
            <person name="Lohmar J.M."/>
            <person name="Busman M."/>
            <person name="Brown D.W."/>
            <person name="Naumann T.A."/>
            <person name="Divon H.H."/>
            <person name="Lysoe E."/>
            <person name="Uhlig S."/>
            <person name="Proctor R.H."/>
        </authorList>
    </citation>
    <scope>NUCLEOTIDE SEQUENCE</scope>
    <source>
        <strain evidence="2">NRRL 20472</strain>
    </source>
</reference>
<comment type="caution">
    <text evidence="2">The sequence shown here is derived from an EMBL/GenBank/DDBJ whole genome shotgun (WGS) entry which is preliminary data.</text>
</comment>
<dbReference type="OrthoDB" id="5104857at2759"/>
<evidence type="ECO:0000256" key="1">
    <source>
        <dbReference type="SAM" id="MobiDB-lite"/>
    </source>
</evidence>
<evidence type="ECO:0000313" key="3">
    <source>
        <dbReference type="Proteomes" id="UP000622797"/>
    </source>
</evidence>
<feature type="region of interest" description="Disordered" evidence="1">
    <location>
        <begin position="187"/>
        <end position="212"/>
    </location>
</feature>
<evidence type="ECO:0000313" key="2">
    <source>
        <dbReference type="EMBL" id="KAF4957160.1"/>
    </source>
</evidence>
<reference evidence="2" key="2">
    <citation type="submission" date="2020-05" db="EMBL/GenBank/DDBJ databases">
        <authorList>
            <person name="Kim H.-S."/>
            <person name="Proctor R.H."/>
            <person name="Brown D.W."/>
        </authorList>
    </citation>
    <scope>NUCLEOTIDE SEQUENCE</scope>
    <source>
        <strain evidence="2">NRRL 20472</strain>
    </source>
</reference>
<dbReference type="Proteomes" id="UP000622797">
    <property type="component" value="Unassembled WGS sequence"/>
</dbReference>